<dbReference type="Gene3D" id="1.10.155.10">
    <property type="entry name" value="Chemotaxis receptor methyltransferase CheR, N-terminal domain"/>
    <property type="match status" value="1"/>
</dbReference>
<keyword evidence="4 5" id="KW-0949">S-adenosyl-L-methionine</keyword>
<dbReference type="Pfam" id="PF01739">
    <property type="entry name" value="CheR"/>
    <property type="match status" value="1"/>
</dbReference>
<dbReference type="Pfam" id="PF03705">
    <property type="entry name" value="CheR_N"/>
    <property type="match status" value="1"/>
</dbReference>
<dbReference type="SUPFAM" id="SSF53335">
    <property type="entry name" value="S-adenosyl-L-methionine-dependent methyltransferases"/>
    <property type="match status" value="1"/>
</dbReference>
<dbReference type="PRINTS" id="PR00996">
    <property type="entry name" value="CHERMTFRASE"/>
</dbReference>
<evidence type="ECO:0000256" key="1">
    <source>
        <dbReference type="ARBA" id="ARBA00001541"/>
    </source>
</evidence>
<evidence type="ECO:0000313" key="8">
    <source>
        <dbReference type="Proteomes" id="UP000595448"/>
    </source>
</evidence>
<dbReference type="InterPro" id="IPR026024">
    <property type="entry name" value="Chemotaxis_MeTrfase_CheR"/>
</dbReference>
<gene>
    <name evidence="7" type="ORF">JIP62_12400</name>
</gene>
<dbReference type="EMBL" id="CP067977">
    <property type="protein sequence ID" value="QQQ18100.1"/>
    <property type="molecule type" value="Genomic_DNA"/>
</dbReference>
<dbReference type="InterPro" id="IPR022641">
    <property type="entry name" value="CheR_N"/>
</dbReference>
<dbReference type="SMART" id="SM00138">
    <property type="entry name" value="MeTrc"/>
    <property type="match status" value="1"/>
</dbReference>
<dbReference type="InterPro" id="IPR029063">
    <property type="entry name" value="SAM-dependent_MTases_sf"/>
</dbReference>
<evidence type="ECO:0000256" key="4">
    <source>
        <dbReference type="ARBA" id="ARBA00022691"/>
    </source>
</evidence>
<evidence type="ECO:0000256" key="2">
    <source>
        <dbReference type="ARBA" id="ARBA00022603"/>
    </source>
</evidence>
<sequence length="281" mass="31357">MSALRKASLVDGEFSFTQDDFRIIADTLYAASGIALPPSKATLVYSRLGKRLRALGLSCFRDYCAVLDGPDGEQERSALLSALTTNVTRFFREPHHFDALRDQFRRHLGPLAASGGRVRLWSAGCSLGHEPYSIAMTVLSELPNAADLDVRILATDIDPQVIETAKQGRYSEDDLSPVPAEMAARGISRARGQMALTDDVRRLVRFGVLNLHETWPMKGPFDVIFCRNVAIYFDDQTQKRLWSRFGQALTPRGQLYIGHSERAEAPELQPDGLTIYRRRSA</sequence>
<dbReference type="InterPro" id="IPR000780">
    <property type="entry name" value="CheR_MeTrfase"/>
</dbReference>
<dbReference type="Gene3D" id="3.40.50.150">
    <property type="entry name" value="Vaccinia Virus protein VP39"/>
    <property type="match status" value="1"/>
</dbReference>
<dbReference type="InterPro" id="IPR022642">
    <property type="entry name" value="CheR_C"/>
</dbReference>
<keyword evidence="8" id="KW-1185">Reference proteome</keyword>
<dbReference type="InterPro" id="IPR036804">
    <property type="entry name" value="CheR_N_sf"/>
</dbReference>
<evidence type="ECO:0000256" key="3">
    <source>
        <dbReference type="ARBA" id="ARBA00022679"/>
    </source>
</evidence>
<dbReference type="InterPro" id="IPR050903">
    <property type="entry name" value="Bact_Chemotaxis_MeTrfase"/>
</dbReference>
<evidence type="ECO:0000313" key="7">
    <source>
        <dbReference type="EMBL" id="QQQ18100.1"/>
    </source>
</evidence>
<dbReference type="PROSITE" id="PS50123">
    <property type="entry name" value="CHER"/>
    <property type="match status" value="1"/>
</dbReference>
<organism evidence="7 8">
    <name type="scientific">Brevundimonas vitisensis</name>
    <dbReference type="NCBI Taxonomy" id="2800818"/>
    <lineage>
        <taxon>Bacteria</taxon>
        <taxon>Pseudomonadati</taxon>
        <taxon>Pseudomonadota</taxon>
        <taxon>Alphaproteobacteria</taxon>
        <taxon>Caulobacterales</taxon>
        <taxon>Caulobacteraceae</taxon>
        <taxon>Brevundimonas</taxon>
    </lineage>
</organism>
<dbReference type="PANTHER" id="PTHR24422">
    <property type="entry name" value="CHEMOTAXIS PROTEIN METHYLTRANSFERASE"/>
    <property type="match status" value="1"/>
</dbReference>
<name>A0ABX7BL00_9CAUL</name>
<keyword evidence="3 5" id="KW-0808">Transferase</keyword>
<protein>
    <recommendedName>
        <fullName evidence="5">Chemotaxis protein methyltransferase</fullName>
        <ecNumber evidence="5">2.1.1.80</ecNumber>
    </recommendedName>
</protein>
<feature type="domain" description="CheR-type methyltransferase" evidence="6">
    <location>
        <begin position="9"/>
        <end position="261"/>
    </location>
</feature>
<dbReference type="EC" id="2.1.1.80" evidence="5"/>
<accession>A0ABX7BL00</accession>
<dbReference type="Proteomes" id="UP000595448">
    <property type="component" value="Chromosome"/>
</dbReference>
<dbReference type="RefSeq" id="WP_201102475.1">
    <property type="nucleotide sequence ID" value="NZ_CP067977.1"/>
</dbReference>
<keyword evidence="2 5" id="KW-0489">Methyltransferase</keyword>
<dbReference type="PANTHER" id="PTHR24422:SF19">
    <property type="entry name" value="CHEMOTAXIS PROTEIN METHYLTRANSFERASE"/>
    <property type="match status" value="1"/>
</dbReference>
<dbReference type="SUPFAM" id="SSF47757">
    <property type="entry name" value="Chemotaxis receptor methyltransferase CheR, N-terminal domain"/>
    <property type="match status" value="1"/>
</dbReference>
<comment type="function">
    <text evidence="5">Methylation of the membrane-bound methyl-accepting chemotaxis proteins (MCP) to form gamma-glutamyl methyl ester residues in MCP.</text>
</comment>
<evidence type="ECO:0000259" key="6">
    <source>
        <dbReference type="PROSITE" id="PS50123"/>
    </source>
</evidence>
<reference evidence="7 8" key="1">
    <citation type="submission" date="2021-01" db="EMBL/GenBank/DDBJ databases">
        <title>Brevundimonas vitis sp. nov., an bacterium isolated from grape (Vitis vinifera).</title>
        <authorList>
            <person name="Jiang L."/>
            <person name="Lee J."/>
        </authorList>
    </citation>
    <scope>NUCLEOTIDE SEQUENCE [LARGE SCALE GENOMIC DNA]</scope>
    <source>
        <strain evidence="7 8">GRTSA-9</strain>
    </source>
</reference>
<comment type="catalytic activity">
    <reaction evidence="1 5">
        <text>L-glutamyl-[protein] + S-adenosyl-L-methionine = [protein]-L-glutamate 5-O-methyl ester + S-adenosyl-L-homocysteine</text>
        <dbReference type="Rhea" id="RHEA:24452"/>
        <dbReference type="Rhea" id="RHEA-COMP:10208"/>
        <dbReference type="Rhea" id="RHEA-COMP:10311"/>
        <dbReference type="ChEBI" id="CHEBI:29973"/>
        <dbReference type="ChEBI" id="CHEBI:57856"/>
        <dbReference type="ChEBI" id="CHEBI:59789"/>
        <dbReference type="ChEBI" id="CHEBI:82795"/>
        <dbReference type="EC" id="2.1.1.80"/>
    </reaction>
</comment>
<evidence type="ECO:0000256" key="5">
    <source>
        <dbReference type="PIRNR" id="PIRNR000410"/>
    </source>
</evidence>
<proteinExistence type="predicted"/>
<dbReference type="PIRSF" id="PIRSF000410">
    <property type="entry name" value="CheR"/>
    <property type="match status" value="1"/>
</dbReference>